<keyword evidence="1" id="KW-0812">Transmembrane</keyword>
<evidence type="ECO:0000313" key="4">
    <source>
        <dbReference type="Proteomes" id="UP000310158"/>
    </source>
</evidence>
<feature type="transmembrane region" description="Helical" evidence="1">
    <location>
        <begin position="215"/>
        <end position="237"/>
    </location>
</feature>
<proteinExistence type="predicted"/>
<dbReference type="Pfam" id="PF20152">
    <property type="entry name" value="DUF6534"/>
    <property type="match status" value="1"/>
</dbReference>
<feature type="transmembrane region" description="Helical" evidence="1">
    <location>
        <begin position="67"/>
        <end position="90"/>
    </location>
</feature>
<protein>
    <recommendedName>
        <fullName evidence="2">DUF6534 domain-containing protein</fullName>
    </recommendedName>
</protein>
<feature type="transmembrane region" description="Helical" evidence="1">
    <location>
        <begin position="29"/>
        <end position="47"/>
    </location>
</feature>
<dbReference type="AlphaFoldDB" id="A0A4S4LUV0"/>
<feature type="transmembrane region" description="Helical" evidence="1">
    <location>
        <begin position="145"/>
        <end position="166"/>
    </location>
</feature>
<keyword evidence="1" id="KW-0472">Membrane</keyword>
<comment type="caution">
    <text evidence="3">The sequence shown here is derived from an EMBL/GenBank/DDBJ whole genome shotgun (WGS) entry which is preliminary data.</text>
</comment>
<name>A0A4S4LUV0_9AGAM</name>
<reference evidence="3 4" key="1">
    <citation type="submission" date="2019-02" db="EMBL/GenBank/DDBJ databases">
        <title>Genome sequencing of the rare red list fungi Bondarzewia mesenterica.</title>
        <authorList>
            <person name="Buettner E."/>
            <person name="Kellner H."/>
        </authorList>
    </citation>
    <scope>NUCLEOTIDE SEQUENCE [LARGE SCALE GENOMIC DNA]</scope>
    <source>
        <strain evidence="3 4">DSM 108281</strain>
    </source>
</reference>
<feature type="domain" description="DUF6534" evidence="2">
    <location>
        <begin position="151"/>
        <end position="238"/>
    </location>
</feature>
<sequence length="287" mass="32203">MVLNSGMFGVLCVQVYLYYIKYSKDRRQIKFLVYVLFIWETAQTGLLTSDSFELLAAGWGDLSKLDYIGFMWFSGPFMMGIMGTTVQSVFAWRIYVLGRSRFLCAFIVSLALMEGAAAMAQGLIVRLQFEDHAVGMQHKMFSVTAVWLVGSACCDMIICASMIYLLKRAQRRTVFRATEDMLTRLLHLSVGTGMLTSSVAAVCAILFLASQTNNFYMAPMAVLGKLYSNSLMVLFNARLRTASPGKSDSATYIWESEFDPTSEGHIEFRRHLAPGTRRHPNDVITDV</sequence>
<organism evidence="3 4">
    <name type="scientific">Bondarzewia mesenterica</name>
    <dbReference type="NCBI Taxonomy" id="1095465"/>
    <lineage>
        <taxon>Eukaryota</taxon>
        <taxon>Fungi</taxon>
        <taxon>Dikarya</taxon>
        <taxon>Basidiomycota</taxon>
        <taxon>Agaricomycotina</taxon>
        <taxon>Agaricomycetes</taxon>
        <taxon>Russulales</taxon>
        <taxon>Bondarzewiaceae</taxon>
        <taxon>Bondarzewia</taxon>
    </lineage>
</organism>
<evidence type="ECO:0000256" key="1">
    <source>
        <dbReference type="SAM" id="Phobius"/>
    </source>
</evidence>
<gene>
    <name evidence="3" type="ORF">EW146_g6253</name>
</gene>
<dbReference type="OrthoDB" id="2953893at2759"/>
<dbReference type="PANTHER" id="PTHR40465">
    <property type="entry name" value="CHROMOSOME 1, WHOLE GENOME SHOTGUN SEQUENCE"/>
    <property type="match status" value="1"/>
</dbReference>
<keyword evidence="1" id="KW-1133">Transmembrane helix</keyword>
<evidence type="ECO:0000259" key="2">
    <source>
        <dbReference type="Pfam" id="PF20152"/>
    </source>
</evidence>
<dbReference type="PANTHER" id="PTHR40465:SF1">
    <property type="entry name" value="DUF6534 DOMAIN-CONTAINING PROTEIN"/>
    <property type="match status" value="1"/>
</dbReference>
<dbReference type="EMBL" id="SGPL01000307">
    <property type="protein sequence ID" value="THH14040.1"/>
    <property type="molecule type" value="Genomic_DNA"/>
</dbReference>
<feature type="transmembrane region" description="Helical" evidence="1">
    <location>
        <begin position="102"/>
        <end position="125"/>
    </location>
</feature>
<keyword evidence="4" id="KW-1185">Reference proteome</keyword>
<evidence type="ECO:0000313" key="3">
    <source>
        <dbReference type="EMBL" id="THH14040.1"/>
    </source>
</evidence>
<dbReference type="InterPro" id="IPR045339">
    <property type="entry name" value="DUF6534"/>
</dbReference>
<accession>A0A4S4LUV0</accession>
<dbReference type="Proteomes" id="UP000310158">
    <property type="component" value="Unassembled WGS sequence"/>
</dbReference>
<feature type="transmembrane region" description="Helical" evidence="1">
    <location>
        <begin position="186"/>
        <end position="209"/>
    </location>
</feature>